<reference evidence="1 2" key="1">
    <citation type="submission" date="2019-05" db="EMBL/GenBank/DDBJ databases">
        <title>Mikania micrantha, genome provides insights into the molecular mechanism of rapid growth.</title>
        <authorList>
            <person name="Liu B."/>
        </authorList>
    </citation>
    <scope>NUCLEOTIDE SEQUENCE [LARGE SCALE GENOMIC DNA]</scope>
    <source>
        <strain evidence="1">NLD-2019</strain>
        <tissue evidence="1">Leaf</tissue>
    </source>
</reference>
<proteinExistence type="predicted"/>
<gene>
    <name evidence="1" type="ORF">E3N88_44587</name>
</gene>
<dbReference type="AlphaFoldDB" id="A0A5N6LBW0"/>
<keyword evidence="2" id="KW-1185">Reference proteome</keyword>
<accession>A0A5N6LBW0</accession>
<dbReference type="Proteomes" id="UP000326396">
    <property type="component" value="Unassembled WGS sequence"/>
</dbReference>
<evidence type="ECO:0000313" key="2">
    <source>
        <dbReference type="Proteomes" id="UP000326396"/>
    </source>
</evidence>
<dbReference type="OrthoDB" id="1927690at2759"/>
<evidence type="ECO:0000313" key="1">
    <source>
        <dbReference type="EMBL" id="KAD0221969.1"/>
    </source>
</evidence>
<name>A0A5N6LBW0_9ASTR</name>
<organism evidence="1 2">
    <name type="scientific">Mikania micrantha</name>
    <name type="common">bitter vine</name>
    <dbReference type="NCBI Taxonomy" id="192012"/>
    <lineage>
        <taxon>Eukaryota</taxon>
        <taxon>Viridiplantae</taxon>
        <taxon>Streptophyta</taxon>
        <taxon>Embryophyta</taxon>
        <taxon>Tracheophyta</taxon>
        <taxon>Spermatophyta</taxon>
        <taxon>Magnoliopsida</taxon>
        <taxon>eudicotyledons</taxon>
        <taxon>Gunneridae</taxon>
        <taxon>Pentapetalae</taxon>
        <taxon>asterids</taxon>
        <taxon>campanulids</taxon>
        <taxon>Asterales</taxon>
        <taxon>Asteraceae</taxon>
        <taxon>Asteroideae</taxon>
        <taxon>Heliantheae alliance</taxon>
        <taxon>Eupatorieae</taxon>
        <taxon>Mikania</taxon>
    </lineage>
</organism>
<dbReference type="EMBL" id="SZYD01001863">
    <property type="protein sequence ID" value="KAD0221969.1"/>
    <property type="molecule type" value="Genomic_DNA"/>
</dbReference>
<comment type="caution">
    <text evidence="1">The sequence shown here is derived from an EMBL/GenBank/DDBJ whole genome shotgun (WGS) entry which is preliminary data.</text>
</comment>
<sequence>MSSLFFLITVTAKVMFALLMAARLGFYLIAGDCCGKGSYRVTTVARETIAYTDTYLENLKGELCYVEDENAKLSNEVGTLTKASLEEEQIINQNMKEQMVIASLRISLSLRTYLPEIHMAEQNHELVIKLMDDSMELKHAEVSLFVY</sequence>
<protein>
    <submittedName>
        <fullName evidence="1">Uncharacterized protein</fullName>
    </submittedName>
</protein>